<organism evidence="2 3">
    <name type="scientific">Trifolium pratense</name>
    <name type="common">Red clover</name>
    <dbReference type="NCBI Taxonomy" id="57577"/>
    <lineage>
        <taxon>Eukaryota</taxon>
        <taxon>Viridiplantae</taxon>
        <taxon>Streptophyta</taxon>
        <taxon>Embryophyta</taxon>
        <taxon>Tracheophyta</taxon>
        <taxon>Spermatophyta</taxon>
        <taxon>Magnoliopsida</taxon>
        <taxon>eudicotyledons</taxon>
        <taxon>Gunneridae</taxon>
        <taxon>Pentapetalae</taxon>
        <taxon>rosids</taxon>
        <taxon>fabids</taxon>
        <taxon>Fabales</taxon>
        <taxon>Fabaceae</taxon>
        <taxon>Papilionoideae</taxon>
        <taxon>50 kb inversion clade</taxon>
        <taxon>NPAAA clade</taxon>
        <taxon>Hologalegina</taxon>
        <taxon>IRL clade</taxon>
        <taxon>Trifolieae</taxon>
        <taxon>Trifolium</taxon>
    </lineage>
</organism>
<evidence type="ECO:0000313" key="2">
    <source>
        <dbReference type="EMBL" id="PNY06049.1"/>
    </source>
</evidence>
<proteinExistence type="predicted"/>
<gene>
    <name evidence="2" type="ORF">L195_g002511</name>
</gene>
<keyword evidence="1" id="KW-1133">Transmembrane helix</keyword>
<reference evidence="2 3" key="2">
    <citation type="journal article" date="2017" name="Front. Plant Sci.">
        <title>Gene Classification and Mining of Molecular Markers Useful in Red Clover (Trifolium pratense) Breeding.</title>
        <authorList>
            <person name="Istvanek J."/>
            <person name="Dluhosova J."/>
            <person name="Dluhos P."/>
            <person name="Patkova L."/>
            <person name="Nedelnik J."/>
            <person name="Repkova J."/>
        </authorList>
    </citation>
    <scope>NUCLEOTIDE SEQUENCE [LARGE SCALE GENOMIC DNA]</scope>
    <source>
        <strain evidence="3">cv. Tatra</strain>
        <tissue evidence="2">Young leaves</tissue>
    </source>
</reference>
<evidence type="ECO:0000256" key="1">
    <source>
        <dbReference type="SAM" id="Phobius"/>
    </source>
</evidence>
<dbReference type="OrthoDB" id="1854918at2759"/>
<name>A0A2K3NSP0_TRIPR</name>
<dbReference type="Gramene" id="Tp57577_TGAC_v2_mRNA16601">
    <property type="protein sequence ID" value="Tp57577_TGAC_v2_mRNA16601"/>
    <property type="gene ID" value="Tp57577_TGAC_v2_gene16053"/>
</dbReference>
<evidence type="ECO:0000313" key="3">
    <source>
        <dbReference type="Proteomes" id="UP000236291"/>
    </source>
</evidence>
<dbReference type="EMBL" id="ASHM01001114">
    <property type="protein sequence ID" value="PNY06049.1"/>
    <property type="molecule type" value="Genomic_DNA"/>
</dbReference>
<keyword evidence="1" id="KW-0472">Membrane</keyword>
<sequence length="73" mass="7987">MTGEEFSGPPGPKLMRLVYFVGAGVACTVAINKWREFESKSIIQQQQQKKQGVKVVAEIPNSSDSVAIHKALK</sequence>
<comment type="caution">
    <text evidence="2">The sequence shown here is derived from an EMBL/GenBank/DDBJ whole genome shotgun (WGS) entry which is preliminary data.</text>
</comment>
<reference evidence="2 3" key="1">
    <citation type="journal article" date="2014" name="Am. J. Bot.">
        <title>Genome assembly and annotation for red clover (Trifolium pratense; Fabaceae).</title>
        <authorList>
            <person name="Istvanek J."/>
            <person name="Jaros M."/>
            <person name="Krenek A."/>
            <person name="Repkova J."/>
        </authorList>
    </citation>
    <scope>NUCLEOTIDE SEQUENCE [LARGE SCALE GENOMIC DNA]</scope>
    <source>
        <strain evidence="3">cv. Tatra</strain>
        <tissue evidence="2">Young leaves</tissue>
    </source>
</reference>
<dbReference type="Proteomes" id="UP000236291">
    <property type="component" value="Unassembled WGS sequence"/>
</dbReference>
<accession>A0A2K3NSP0</accession>
<feature type="transmembrane region" description="Helical" evidence="1">
    <location>
        <begin position="14"/>
        <end position="31"/>
    </location>
</feature>
<evidence type="ECO:0008006" key="4">
    <source>
        <dbReference type="Google" id="ProtNLM"/>
    </source>
</evidence>
<keyword evidence="1" id="KW-0812">Transmembrane</keyword>
<protein>
    <recommendedName>
        <fullName evidence="4">Transmembrane protein</fullName>
    </recommendedName>
</protein>
<dbReference type="Gramene" id="Tp57577_TGAC_v2_mRNA16600">
    <property type="protein sequence ID" value="Tp57577_TGAC_v2_mRNA16600"/>
    <property type="gene ID" value="Tp57577_TGAC_v2_gene16053"/>
</dbReference>
<dbReference type="AlphaFoldDB" id="A0A2K3NSP0"/>